<dbReference type="Pfam" id="PF01053">
    <property type="entry name" value="Cys_Met_Meta_PP"/>
    <property type="match status" value="1"/>
</dbReference>
<evidence type="ECO:0000313" key="5">
    <source>
        <dbReference type="EMBL" id="MBF5026634.1"/>
    </source>
</evidence>
<sequence>MNNTTAAERLEKTYGITSEKGVNPAISDSSTYFFDSAQDMSKTFEGQTEGMYLYSRHSSPSTNYLARSLAAMENMPAALVTASGMSAIAVTLMQLLQSGEHIVAGRTIYGGSYALLKNFLPRYQIETSFVNMINLEHVSQAIKYNTKVLYFESLSNPLLEIPDFNAIKLLAQEKGIKIVVDNTFTPLLCVPKELGADVVIHSLTKFINGTSDALGGVVCGDTEFVEALRDVNSGASMLLGPTMDAQRAASILKNMRTLSVRMQKHSQNALYLATKLESDGFTVLYPGLRSHPQHALANTFFDPKIGYGGLLALDMKTHSNAAKLMEGMQERGLGYLAVSLGFSKTLFSASGSSTSSEIPENEQQAMGLTSGLIRFSIGLDENIAKTYVQMKSILDGIAEA</sequence>
<proteinExistence type="inferred from homology"/>
<evidence type="ECO:0000256" key="2">
    <source>
        <dbReference type="ARBA" id="ARBA00022898"/>
    </source>
</evidence>
<comment type="caution">
    <text evidence="5">The sequence shown here is derived from an EMBL/GenBank/DDBJ whole genome shotgun (WGS) entry which is preliminary data.</text>
</comment>
<dbReference type="PIRSF" id="PIRSF001434">
    <property type="entry name" value="CGS"/>
    <property type="match status" value="1"/>
</dbReference>
<dbReference type="InterPro" id="IPR000277">
    <property type="entry name" value="Cys/Met-Metab_PyrdxlP-dep_enz"/>
</dbReference>
<evidence type="ECO:0000256" key="4">
    <source>
        <dbReference type="RuleBase" id="RU362118"/>
    </source>
</evidence>
<dbReference type="GO" id="GO:0030170">
    <property type="term" value="F:pyridoxal phosphate binding"/>
    <property type="evidence" value="ECO:0007669"/>
    <property type="project" value="InterPro"/>
</dbReference>
<dbReference type="InterPro" id="IPR015421">
    <property type="entry name" value="PyrdxlP-dep_Trfase_major"/>
</dbReference>
<accession>A0A931EAS8</accession>
<comment type="similarity">
    <text evidence="4">Belongs to the trans-sulfuration enzymes family.</text>
</comment>
<keyword evidence="5" id="KW-0808">Transferase</keyword>
<dbReference type="InterPro" id="IPR015424">
    <property type="entry name" value="PyrdxlP-dep_Trfase"/>
</dbReference>
<dbReference type="RefSeq" id="WP_194738565.1">
    <property type="nucleotide sequence ID" value="NZ_JADKYY010000002.1"/>
</dbReference>
<comment type="cofactor">
    <cofactor evidence="1 4">
        <name>pyridoxal 5'-phosphate</name>
        <dbReference type="ChEBI" id="CHEBI:597326"/>
    </cofactor>
</comment>
<keyword evidence="5" id="KW-0032">Aminotransferase</keyword>
<dbReference type="AlphaFoldDB" id="A0A931EAS8"/>
<dbReference type="GO" id="GO:0016846">
    <property type="term" value="F:carbon-sulfur lyase activity"/>
    <property type="evidence" value="ECO:0007669"/>
    <property type="project" value="TreeGrafter"/>
</dbReference>
<reference evidence="5" key="1">
    <citation type="submission" date="2020-11" db="EMBL/GenBank/DDBJ databases">
        <title>Genome seq and assembly of Planobacterium sp.</title>
        <authorList>
            <person name="Chhetri G."/>
        </authorList>
    </citation>
    <scope>NUCLEOTIDE SEQUENCE</scope>
    <source>
        <strain evidence="5">GCR5</strain>
    </source>
</reference>
<dbReference type="PANTHER" id="PTHR11808">
    <property type="entry name" value="TRANS-SULFURATION ENZYME FAMILY MEMBER"/>
    <property type="match status" value="1"/>
</dbReference>
<evidence type="ECO:0000313" key="6">
    <source>
        <dbReference type="Proteomes" id="UP000694480"/>
    </source>
</evidence>
<protein>
    <submittedName>
        <fullName evidence="5">Aminotransferase class I/II-fold pyridoxal phosphate-dependent enzyme</fullName>
    </submittedName>
</protein>
<dbReference type="FunFam" id="3.40.640.10:FF:000046">
    <property type="entry name" value="Cystathionine gamma-lyase"/>
    <property type="match status" value="1"/>
</dbReference>
<dbReference type="PANTHER" id="PTHR11808:SF80">
    <property type="entry name" value="CYSTATHIONINE GAMMA-LYASE"/>
    <property type="match status" value="1"/>
</dbReference>
<name>A0A931EAS8_9FLAO</name>
<evidence type="ECO:0000256" key="1">
    <source>
        <dbReference type="ARBA" id="ARBA00001933"/>
    </source>
</evidence>
<keyword evidence="2 3" id="KW-0663">Pyridoxal phosphate</keyword>
<dbReference type="GO" id="GO:0019346">
    <property type="term" value="P:transsulfuration"/>
    <property type="evidence" value="ECO:0007669"/>
    <property type="project" value="InterPro"/>
</dbReference>
<dbReference type="Gene3D" id="3.40.640.10">
    <property type="entry name" value="Type I PLP-dependent aspartate aminotransferase-like (Major domain)"/>
    <property type="match status" value="1"/>
</dbReference>
<dbReference type="EMBL" id="JADKYY010000002">
    <property type="protein sequence ID" value="MBF5026634.1"/>
    <property type="molecule type" value="Genomic_DNA"/>
</dbReference>
<keyword evidence="6" id="KW-1185">Reference proteome</keyword>
<gene>
    <name evidence="5" type="ORF">IC612_02335</name>
</gene>
<evidence type="ECO:0000256" key="3">
    <source>
        <dbReference type="PIRSR" id="PIRSR001434-2"/>
    </source>
</evidence>
<dbReference type="Proteomes" id="UP000694480">
    <property type="component" value="Unassembled WGS sequence"/>
</dbReference>
<dbReference type="SUPFAM" id="SSF53383">
    <property type="entry name" value="PLP-dependent transferases"/>
    <property type="match status" value="1"/>
</dbReference>
<dbReference type="InterPro" id="IPR015422">
    <property type="entry name" value="PyrdxlP-dep_Trfase_small"/>
</dbReference>
<dbReference type="GO" id="GO:0005737">
    <property type="term" value="C:cytoplasm"/>
    <property type="evidence" value="ECO:0007669"/>
    <property type="project" value="TreeGrafter"/>
</dbReference>
<dbReference type="GO" id="GO:0008483">
    <property type="term" value="F:transaminase activity"/>
    <property type="evidence" value="ECO:0007669"/>
    <property type="project" value="UniProtKB-KW"/>
</dbReference>
<feature type="modified residue" description="N6-(pyridoxal phosphate)lysine" evidence="3">
    <location>
        <position position="205"/>
    </location>
</feature>
<dbReference type="Gene3D" id="3.90.1150.10">
    <property type="entry name" value="Aspartate Aminotransferase, domain 1"/>
    <property type="match status" value="1"/>
</dbReference>
<organism evidence="5 6">
    <name type="scientific">Planobacterium oryzisoli</name>
    <dbReference type="NCBI Taxonomy" id="2771435"/>
    <lineage>
        <taxon>Bacteria</taxon>
        <taxon>Pseudomonadati</taxon>
        <taxon>Bacteroidota</taxon>
        <taxon>Flavobacteriia</taxon>
        <taxon>Flavobacteriales</taxon>
        <taxon>Weeksellaceae</taxon>
        <taxon>Chryseobacterium group</taxon>
        <taxon>Chryseobacterium</taxon>
    </lineage>
</organism>